<reference evidence="9 10" key="1">
    <citation type="journal article" date="2017" name="G3 (Bethesda)">
        <title>The Physical Genome Mapping of Anopheles albimanus Corrected Scaffold Misassemblies and Identified Interarm Rearrangements in Genus Anopheles.</title>
        <authorList>
            <person name="Artemov G.N."/>
            <person name="Peery A.N."/>
            <person name="Jiang X."/>
            <person name="Tu Z."/>
            <person name="Stegniy V.N."/>
            <person name="Sharakhova M.V."/>
            <person name="Sharakhov I.V."/>
        </authorList>
    </citation>
    <scope>NUCLEOTIDE SEQUENCE [LARGE SCALE GENOMIC DNA]</scope>
    <source>
        <strain evidence="9 10">ALBI9_A</strain>
    </source>
</reference>
<feature type="compositionally biased region" description="Low complexity" evidence="7">
    <location>
        <begin position="187"/>
        <end position="197"/>
    </location>
</feature>
<evidence type="ECO:0000313" key="10">
    <source>
        <dbReference type="Proteomes" id="UP000069272"/>
    </source>
</evidence>
<dbReference type="FunFam" id="1.25.40.90:FF:000020">
    <property type="entry name" value="regulation of nuclear pre-mRNA domain-containing protein 2 isoform X1"/>
    <property type="match status" value="1"/>
</dbReference>
<dbReference type="InterPro" id="IPR006569">
    <property type="entry name" value="CID_dom"/>
</dbReference>
<protein>
    <recommendedName>
        <fullName evidence="5">Regulation of nuclear pre-mRNA domain-containing protein 2</fullName>
    </recommendedName>
</protein>
<dbReference type="Gene3D" id="1.25.40.90">
    <property type="match status" value="1"/>
</dbReference>
<evidence type="ECO:0000256" key="5">
    <source>
        <dbReference type="ARBA" id="ARBA00067342"/>
    </source>
</evidence>
<feature type="compositionally biased region" description="Gly residues" evidence="7">
    <location>
        <begin position="1132"/>
        <end position="1144"/>
    </location>
</feature>
<feature type="coiled-coil region" evidence="6">
    <location>
        <begin position="263"/>
        <end position="294"/>
    </location>
</feature>
<dbReference type="AlphaFoldDB" id="A0A182F3X2"/>
<keyword evidence="2" id="KW-0597">Phosphoprotein</keyword>
<feature type="compositionally biased region" description="Gly residues" evidence="7">
    <location>
        <begin position="1097"/>
        <end position="1106"/>
    </location>
</feature>
<feature type="region of interest" description="Disordered" evidence="7">
    <location>
        <begin position="477"/>
        <end position="527"/>
    </location>
</feature>
<comment type="subunit">
    <text evidence="4">Associates with the RNA polymerase II complex.</text>
</comment>
<reference evidence="9" key="2">
    <citation type="submission" date="2022-08" db="UniProtKB">
        <authorList>
            <consortium name="EnsemblMetazoa"/>
        </authorList>
    </citation>
    <scope>IDENTIFICATION</scope>
    <source>
        <strain evidence="9">STECLA/ALBI9_A</strain>
    </source>
</reference>
<feature type="domain" description="CID" evidence="8">
    <location>
        <begin position="21"/>
        <end position="150"/>
    </location>
</feature>
<evidence type="ECO:0000256" key="4">
    <source>
        <dbReference type="ARBA" id="ARBA00062892"/>
    </source>
</evidence>
<dbReference type="GO" id="GO:0031124">
    <property type="term" value="P:mRNA 3'-end processing"/>
    <property type="evidence" value="ECO:0007669"/>
    <property type="project" value="TreeGrafter"/>
</dbReference>
<proteinExistence type="predicted"/>
<feature type="compositionally biased region" description="Low complexity" evidence="7">
    <location>
        <begin position="1069"/>
        <end position="1079"/>
    </location>
</feature>
<evidence type="ECO:0000313" key="9">
    <source>
        <dbReference type="EnsemblMetazoa" id="AALB001162-PA"/>
    </source>
</evidence>
<dbReference type="PROSITE" id="PS51391">
    <property type="entry name" value="CID"/>
    <property type="match status" value="1"/>
</dbReference>
<dbReference type="VEuPathDB" id="VectorBase:AALB001162"/>
<accession>A0A182F3X2</accession>
<feature type="compositionally biased region" description="Polar residues" evidence="7">
    <location>
        <begin position="477"/>
        <end position="491"/>
    </location>
</feature>
<evidence type="ECO:0000256" key="6">
    <source>
        <dbReference type="SAM" id="Coils"/>
    </source>
</evidence>
<keyword evidence="3" id="KW-0007">Acetylation</keyword>
<evidence type="ECO:0000256" key="3">
    <source>
        <dbReference type="ARBA" id="ARBA00022990"/>
    </source>
</evidence>
<evidence type="ECO:0000259" key="8">
    <source>
        <dbReference type="PROSITE" id="PS51391"/>
    </source>
</evidence>
<sequence length="1151" mass="122303">MSTKTTTTTTTVGGRSAVAVSGEFDVAAFEQKLRDLKDTQESIQHLSAWCLQRRAHHKKIVTSWLNILKQVKIESRLTLFYLANDVIQYSKRKNYEFVDSWGTYLQKATTLVRDEKVKHKILRIFKIWEQREVYNEEFLSDLNGLLSVTTSSAKKQQQQQQQQQQSSKPHNESNSQHHHQHHHHHAGQSQSASGAASLSTSPAKVTESKTSIPISLNVDDYQASVLVTSIRDCVRNEGETDLTFKNLNKKPLVEVEVVMGSIKGKDRKRVEEVEQEIEDQVEQYSSYVDNLKTELTSRRMLLTVLEQAKSFYSNQRSEVKVVVNAYRNFGNRLKSMKKRLDEVATTLPSPIPSPDINAPSPGPSDVDIVLPDEQSYFQMHHHSRSYMDGGSLPFDLNDFNRSDSPSVMHSGYHGPPSGAANSGGMAGGGNNVGSVVGGIVAPPQPPPGIVPHPVGPYGGGVGGGGVGGSVINPWATSTPHGPSNRPGTGNNIFRPPPYANQALMSDYGSPQPGAGGRQSTASLPLLPPPMPQINLDTSDEYNSTWDMPMTWDGTHDSSGFQSLDAPVSPSQYDRKSMNASGMLIDYGDDGSSGVDGRLQDVDHRQLSNSLVMPPFLKDKGRLADVDHRNLISLTGSPGSHPVKGRMMGSSVMDDDGHDSLLNRSGRSGGPSSGGGQRIERIVPQPVPAPSDAVASGHTAGQLWTGNDVDMRLGSSASSSSLTVVVPSTAIGDSSNAAGSGEESKDLDMRIQSLEKAIAAQIANNGANGDSTLSRRFDALDGSDGIASGSRDGHENSSQNSVASGDVNGGDDVPAVDGGVDDGELSLPTLQTPVSLLEIDDFLQNFERERCDLTKPPAVLMSNQTESSQSPPPTSENSGTGDDVPKNPIDNTESVDMDLSDEEASDQQRHSHDDGPTAGQAGREVNQSVDENSREAVVTQESAKPDADIAAAATQQRLAGKAMNNGNGSGGSSTSINSNSNNSSSTNSILPPLLVHHHQPPVRPPLLPDPTFGPGQRPKWDLPPPSLMSLPGLGGFSNVPPPGIPGNLNQPPPTAALTQIWAEQPPPVGPGDVPGLFGSPNRPPPPLPFGGSPMKGGNYRGGGRGVGHNRGGLSPYYRGGLGGVGMRGGYRGGGGGNKFRGGVGGPNNRSGW</sequence>
<organism evidence="9 10">
    <name type="scientific">Anopheles albimanus</name>
    <name type="common">New world malaria mosquito</name>
    <dbReference type="NCBI Taxonomy" id="7167"/>
    <lineage>
        <taxon>Eukaryota</taxon>
        <taxon>Metazoa</taxon>
        <taxon>Ecdysozoa</taxon>
        <taxon>Arthropoda</taxon>
        <taxon>Hexapoda</taxon>
        <taxon>Insecta</taxon>
        <taxon>Pterygota</taxon>
        <taxon>Neoptera</taxon>
        <taxon>Endopterygota</taxon>
        <taxon>Diptera</taxon>
        <taxon>Nematocera</taxon>
        <taxon>Culicoidea</taxon>
        <taxon>Culicidae</taxon>
        <taxon>Anophelinae</taxon>
        <taxon>Anopheles</taxon>
    </lineage>
</organism>
<feature type="region of interest" description="Disordered" evidence="7">
    <location>
        <begin position="783"/>
        <end position="826"/>
    </location>
</feature>
<feature type="compositionally biased region" description="Basic residues" evidence="7">
    <location>
        <begin position="176"/>
        <end position="186"/>
    </location>
</feature>
<dbReference type="RefSeq" id="XP_035775257.1">
    <property type="nucleotide sequence ID" value="XM_035919364.1"/>
</dbReference>
<feature type="compositionally biased region" description="Gly residues" evidence="7">
    <location>
        <begin position="666"/>
        <end position="676"/>
    </location>
</feature>
<dbReference type="PANTHER" id="PTHR12460">
    <property type="entry name" value="CYCLIN-DEPENDENT KINASE INHIBITOR-RELATED PROTEIN"/>
    <property type="match status" value="1"/>
</dbReference>
<dbReference type="EnsemblMetazoa" id="AALB001162-RA">
    <property type="protein sequence ID" value="AALB001162-PA"/>
    <property type="gene ID" value="AALB001162"/>
</dbReference>
<dbReference type="SMART" id="SM00582">
    <property type="entry name" value="RPR"/>
    <property type="match status" value="1"/>
</dbReference>
<keyword evidence="1" id="KW-0488">Methylation</keyword>
<feature type="region of interest" description="Disordered" evidence="7">
    <location>
        <begin position="854"/>
        <end position="1017"/>
    </location>
</feature>
<dbReference type="VEuPathDB" id="VectorBase:AALB20_027222"/>
<evidence type="ECO:0000256" key="7">
    <source>
        <dbReference type="SAM" id="MobiDB-lite"/>
    </source>
</evidence>
<feature type="compositionally biased region" description="Low complexity" evidence="7">
    <location>
        <begin position="156"/>
        <end position="165"/>
    </location>
</feature>
<dbReference type="GeneID" id="118457633"/>
<dbReference type="SUPFAM" id="SSF48464">
    <property type="entry name" value="ENTH/VHS domain"/>
    <property type="match status" value="1"/>
</dbReference>
<feature type="region of interest" description="Disordered" evidence="7">
    <location>
        <begin position="1061"/>
        <end position="1106"/>
    </location>
</feature>
<dbReference type="GO" id="GO:0000993">
    <property type="term" value="F:RNA polymerase II complex binding"/>
    <property type="evidence" value="ECO:0007669"/>
    <property type="project" value="TreeGrafter"/>
</dbReference>
<name>A0A182F3X2_ANOAL</name>
<dbReference type="Proteomes" id="UP000069272">
    <property type="component" value="Chromosome 2L"/>
</dbReference>
<dbReference type="Gene3D" id="6.10.250.2560">
    <property type="match status" value="1"/>
</dbReference>
<dbReference type="InterPro" id="IPR008942">
    <property type="entry name" value="ENTH_VHS"/>
</dbReference>
<keyword evidence="6" id="KW-0175">Coiled coil</keyword>
<evidence type="ECO:0000256" key="1">
    <source>
        <dbReference type="ARBA" id="ARBA00022481"/>
    </source>
</evidence>
<feature type="region of interest" description="Disordered" evidence="7">
    <location>
        <begin position="632"/>
        <end position="679"/>
    </location>
</feature>
<keyword evidence="10" id="KW-1185">Reference proteome</keyword>
<feature type="region of interest" description="Disordered" evidence="7">
    <location>
        <begin position="1132"/>
        <end position="1151"/>
    </location>
</feature>
<dbReference type="STRING" id="7167.A0A182F3X2"/>
<evidence type="ECO:0000256" key="2">
    <source>
        <dbReference type="ARBA" id="ARBA00022553"/>
    </source>
</evidence>
<feature type="compositionally biased region" description="Acidic residues" evidence="7">
    <location>
        <begin position="892"/>
        <end position="904"/>
    </location>
</feature>
<feature type="compositionally biased region" description="Basic and acidic residues" evidence="7">
    <location>
        <begin position="905"/>
        <end position="914"/>
    </location>
</feature>
<dbReference type="Pfam" id="PF04818">
    <property type="entry name" value="CID"/>
    <property type="match status" value="1"/>
</dbReference>
<feature type="region of interest" description="Disordered" evidence="7">
    <location>
        <begin position="150"/>
        <end position="204"/>
    </location>
</feature>
<dbReference type="PANTHER" id="PTHR12460:SF40">
    <property type="entry name" value="REGULATION OF NUCLEAR PRE-MRNA DOMAIN-CONTAINING PROTEIN 2"/>
    <property type="match status" value="1"/>
</dbReference>
<dbReference type="CDD" id="cd16981">
    <property type="entry name" value="CID_RPRD_like"/>
    <property type="match status" value="1"/>
</dbReference>
<feature type="compositionally biased region" description="Low complexity" evidence="7">
    <location>
        <begin position="947"/>
        <end position="993"/>
    </location>
</feature>